<dbReference type="EMBL" id="BK032612">
    <property type="protein sequence ID" value="DAF51231.1"/>
    <property type="molecule type" value="Genomic_DNA"/>
</dbReference>
<proteinExistence type="predicted"/>
<protein>
    <submittedName>
        <fullName evidence="1">Uncharacterized protein</fullName>
    </submittedName>
</protein>
<sequence length="30" mass="3320">MCVLFSDLLGGRGVVLIIIVTNYIHKFKVA</sequence>
<reference evidence="1" key="1">
    <citation type="journal article" date="2021" name="Proc. Natl. Acad. Sci. U.S.A.">
        <title>A Catalog of Tens of Thousands of Viruses from Human Metagenomes Reveals Hidden Associations with Chronic Diseases.</title>
        <authorList>
            <person name="Tisza M.J."/>
            <person name="Buck C.B."/>
        </authorList>
    </citation>
    <scope>NUCLEOTIDE SEQUENCE</scope>
    <source>
        <strain evidence="1">Ctk5O4</strain>
    </source>
</reference>
<evidence type="ECO:0000313" key="1">
    <source>
        <dbReference type="EMBL" id="DAF51231.1"/>
    </source>
</evidence>
<organism evidence="1">
    <name type="scientific">Siphoviridae sp. ctk5O4</name>
    <dbReference type="NCBI Taxonomy" id="2827921"/>
    <lineage>
        <taxon>Viruses</taxon>
        <taxon>Duplodnaviria</taxon>
        <taxon>Heunggongvirae</taxon>
        <taxon>Uroviricota</taxon>
        <taxon>Caudoviricetes</taxon>
    </lineage>
</organism>
<name>A0A8S5SKN6_9CAUD</name>
<accession>A0A8S5SKN6</accession>